<evidence type="ECO:0000256" key="1">
    <source>
        <dbReference type="SAM" id="Phobius"/>
    </source>
</evidence>
<keyword evidence="1" id="KW-1133">Transmembrane helix</keyword>
<keyword evidence="3" id="KW-1185">Reference proteome</keyword>
<keyword evidence="1" id="KW-0812">Transmembrane</keyword>
<keyword evidence="1" id="KW-0472">Membrane</keyword>
<reference evidence="2 3" key="1">
    <citation type="submission" date="2017-06" db="EMBL/GenBank/DDBJ databases">
        <title>Genome sequence of Bacillus sonorensis strain SRCM101395.</title>
        <authorList>
            <person name="Cho S.H."/>
        </authorList>
    </citation>
    <scope>NUCLEOTIDE SEQUENCE [LARGE SCALE GENOMIC DNA]</scope>
    <source>
        <strain evidence="2 3">SRCM101395</strain>
    </source>
</reference>
<dbReference type="InterPro" id="IPR037272">
    <property type="entry name" value="SNS_sf"/>
</dbReference>
<name>A0ABN5ADK5_9BACI</name>
<dbReference type="EMBL" id="CP021920">
    <property type="protein sequence ID" value="ASB88858.1"/>
    <property type="molecule type" value="Genomic_DNA"/>
</dbReference>
<evidence type="ECO:0000313" key="2">
    <source>
        <dbReference type="EMBL" id="ASB88858.1"/>
    </source>
</evidence>
<dbReference type="Proteomes" id="UP000196877">
    <property type="component" value="Chromosome"/>
</dbReference>
<evidence type="ECO:0000313" key="3">
    <source>
        <dbReference type="Proteomes" id="UP000196877"/>
    </source>
</evidence>
<feature type="transmembrane region" description="Helical" evidence="1">
    <location>
        <begin position="35"/>
        <end position="54"/>
    </location>
</feature>
<organism evidence="2 3">
    <name type="scientific">Bacillus sonorensis</name>
    <dbReference type="NCBI Taxonomy" id="119858"/>
    <lineage>
        <taxon>Bacteria</taxon>
        <taxon>Bacillati</taxon>
        <taxon>Bacillota</taxon>
        <taxon>Bacilli</taxon>
        <taxon>Bacillales</taxon>
        <taxon>Bacillaceae</taxon>
        <taxon>Bacillus</taxon>
    </lineage>
</organism>
<proteinExistence type="predicted"/>
<gene>
    <name evidence="2" type="ORF">S101395_02350</name>
</gene>
<dbReference type="SUPFAM" id="SSF161070">
    <property type="entry name" value="SNF-like"/>
    <property type="match status" value="1"/>
</dbReference>
<accession>A0ABN5ADK5</accession>
<protein>
    <submittedName>
        <fullName evidence="2">Sodium-dependent transporter YocR</fullName>
    </submittedName>
</protein>
<sequence>MPVGAFLIAVFVPLKIPKDELFAELKEGSKISRKWFAAWLLLIRYVAPVVIIIVF</sequence>